<accession>A0A1N7G9M6</accession>
<dbReference type="EMBL" id="FTNR01000010">
    <property type="protein sequence ID" value="SIS09196.1"/>
    <property type="molecule type" value="Genomic_DNA"/>
</dbReference>
<feature type="domain" description="Metallo-beta-lactamase" evidence="1">
    <location>
        <begin position="32"/>
        <end position="229"/>
    </location>
</feature>
<dbReference type="Proteomes" id="UP000185936">
    <property type="component" value="Unassembled WGS sequence"/>
</dbReference>
<dbReference type="PANTHER" id="PTHR42951">
    <property type="entry name" value="METALLO-BETA-LACTAMASE DOMAIN-CONTAINING"/>
    <property type="match status" value="1"/>
</dbReference>
<dbReference type="InterPro" id="IPR037482">
    <property type="entry name" value="ST1585_MBL-fold"/>
</dbReference>
<reference evidence="3" key="1">
    <citation type="submission" date="2017-01" db="EMBL/GenBank/DDBJ databases">
        <authorList>
            <person name="Varghese N."/>
            <person name="Submissions S."/>
        </authorList>
    </citation>
    <scope>NUCLEOTIDE SEQUENCE [LARGE SCALE GENOMIC DNA]</scope>
    <source>
        <strain evidence="3">type strain: HArc-</strain>
    </source>
</reference>
<dbReference type="InterPro" id="IPR001279">
    <property type="entry name" value="Metallo-B-lactamas"/>
</dbReference>
<dbReference type="InterPro" id="IPR036866">
    <property type="entry name" value="RibonucZ/Hydroxyglut_hydro"/>
</dbReference>
<protein>
    <submittedName>
        <fullName evidence="2">Glyoxylase, beta-lactamase superfamily II</fullName>
    </submittedName>
</protein>
<dbReference type="STRING" id="308853.SAMN05421752_110143"/>
<organism evidence="2 3">
    <name type="scientific">Natronorubrum thiooxidans</name>
    <dbReference type="NCBI Taxonomy" id="308853"/>
    <lineage>
        <taxon>Archaea</taxon>
        <taxon>Methanobacteriati</taxon>
        <taxon>Methanobacteriota</taxon>
        <taxon>Stenosarchaea group</taxon>
        <taxon>Halobacteria</taxon>
        <taxon>Halobacteriales</taxon>
        <taxon>Natrialbaceae</taxon>
        <taxon>Natronorubrum</taxon>
    </lineage>
</organism>
<proteinExistence type="predicted"/>
<evidence type="ECO:0000313" key="3">
    <source>
        <dbReference type="Proteomes" id="UP000185936"/>
    </source>
</evidence>
<dbReference type="OrthoDB" id="197151at2157"/>
<dbReference type="PANTHER" id="PTHR42951:SF4">
    <property type="entry name" value="ACYL-COENZYME A THIOESTERASE MBLAC2"/>
    <property type="match status" value="1"/>
</dbReference>
<keyword evidence="3" id="KW-1185">Reference proteome</keyword>
<sequence>METDTGAVQEVTAGDCTDCYYLDVNMYDTEGYGSVYILDDDQPAIIETGLGTNHELILEALDDLGIDRDDLAAIVVTHIHLDHAGGAGFLAEACPNADVYVPAAGAGLLVDPTRLVEGTKNAVGDQWEFYVDPKPVPEDRIVEIEDGDQISLGEHDLRVHGAPGHAFHQVIFEDPANDAVFVGDAAGIWIPETEIITETSPPSDFNLEGCLEDVETLKSVDPDVLLYTHFGPREVGDDAAAALEEYAAILSEWVEAVETKRAELEDDEAVMEYFAETTDKADVWGERKARAEAVMNTRGVLGYLDHRE</sequence>
<evidence type="ECO:0000259" key="1">
    <source>
        <dbReference type="SMART" id="SM00849"/>
    </source>
</evidence>
<evidence type="ECO:0000313" key="2">
    <source>
        <dbReference type="EMBL" id="SIS09196.1"/>
    </source>
</evidence>
<dbReference type="RefSeq" id="WP_076609877.1">
    <property type="nucleotide sequence ID" value="NZ_FTNR01000010.1"/>
</dbReference>
<dbReference type="Pfam" id="PF00753">
    <property type="entry name" value="Lactamase_B"/>
    <property type="match status" value="1"/>
</dbReference>
<dbReference type="Gene3D" id="3.60.15.10">
    <property type="entry name" value="Ribonuclease Z/Hydroxyacylglutathione hydrolase-like"/>
    <property type="match status" value="1"/>
</dbReference>
<dbReference type="CDD" id="cd07726">
    <property type="entry name" value="ST1585-like_MBL-fold"/>
    <property type="match status" value="1"/>
</dbReference>
<name>A0A1N7G9M6_9EURY</name>
<dbReference type="InterPro" id="IPR050855">
    <property type="entry name" value="NDM-1-like"/>
</dbReference>
<gene>
    <name evidence="2" type="ORF">SAMN05421752_110143</name>
</gene>
<dbReference type="SUPFAM" id="SSF56281">
    <property type="entry name" value="Metallo-hydrolase/oxidoreductase"/>
    <property type="match status" value="1"/>
</dbReference>
<dbReference type="AlphaFoldDB" id="A0A1N7G9M6"/>
<dbReference type="SMART" id="SM00849">
    <property type="entry name" value="Lactamase_B"/>
    <property type="match status" value="1"/>
</dbReference>